<evidence type="ECO:0000313" key="2">
    <source>
        <dbReference type="EMBL" id="OLP73670.1"/>
    </source>
</evidence>
<keyword evidence="3" id="KW-1185">Reference proteome</keyword>
<feature type="compositionally biased region" description="Acidic residues" evidence="1">
    <location>
        <begin position="154"/>
        <end position="165"/>
    </location>
</feature>
<feature type="region of interest" description="Disordered" evidence="1">
    <location>
        <begin position="115"/>
        <end position="236"/>
    </location>
</feature>
<dbReference type="EMBL" id="LSRX01004999">
    <property type="protein sequence ID" value="OLP73670.1"/>
    <property type="molecule type" value="Genomic_DNA"/>
</dbReference>
<organism evidence="2 3">
    <name type="scientific">Symbiodinium microadriaticum</name>
    <name type="common">Dinoflagellate</name>
    <name type="synonym">Zooxanthella microadriatica</name>
    <dbReference type="NCBI Taxonomy" id="2951"/>
    <lineage>
        <taxon>Eukaryota</taxon>
        <taxon>Sar</taxon>
        <taxon>Alveolata</taxon>
        <taxon>Dinophyceae</taxon>
        <taxon>Suessiales</taxon>
        <taxon>Symbiodiniaceae</taxon>
        <taxon>Symbiodinium</taxon>
    </lineage>
</organism>
<gene>
    <name evidence="2" type="ORF">AK812_SmicGene47015</name>
</gene>
<evidence type="ECO:0000313" key="3">
    <source>
        <dbReference type="Proteomes" id="UP000186817"/>
    </source>
</evidence>
<dbReference type="AlphaFoldDB" id="A0A1Q9BSU7"/>
<name>A0A1Q9BSU7_SYMMI</name>
<protein>
    <submittedName>
        <fullName evidence="2">Uncharacterized protein</fullName>
    </submittedName>
</protein>
<feature type="compositionally biased region" description="Basic and acidic residues" evidence="1">
    <location>
        <begin position="82"/>
        <end position="91"/>
    </location>
</feature>
<reference evidence="2 3" key="1">
    <citation type="submission" date="2016-02" db="EMBL/GenBank/DDBJ databases">
        <title>Genome analysis of coral dinoflagellate symbionts highlights evolutionary adaptations to a symbiotic lifestyle.</title>
        <authorList>
            <person name="Aranda M."/>
            <person name="Li Y."/>
            <person name="Liew Y.J."/>
            <person name="Baumgarten S."/>
            <person name="Simakov O."/>
            <person name="Wilson M."/>
            <person name="Piel J."/>
            <person name="Ashoor H."/>
            <person name="Bougouffa S."/>
            <person name="Bajic V.B."/>
            <person name="Ryu T."/>
            <person name="Ravasi T."/>
            <person name="Bayer T."/>
            <person name="Micklem G."/>
            <person name="Kim H."/>
            <person name="Bhak J."/>
            <person name="Lajeunesse T.C."/>
            <person name="Voolstra C.R."/>
        </authorList>
    </citation>
    <scope>NUCLEOTIDE SEQUENCE [LARGE SCALE GENOMIC DNA]</scope>
    <source>
        <strain evidence="2 3">CCMP2467</strain>
    </source>
</reference>
<feature type="compositionally biased region" description="Acidic residues" evidence="1">
    <location>
        <begin position="68"/>
        <end position="81"/>
    </location>
</feature>
<accession>A0A1Q9BSU7</accession>
<dbReference type="Proteomes" id="UP000186817">
    <property type="component" value="Unassembled WGS sequence"/>
</dbReference>
<evidence type="ECO:0000256" key="1">
    <source>
        <dbReference type="SAM" id="MobiDB-lite"/>
    </source>
</evidence>
<sequence length="289" mass="32340">MSELPADFEEQPIVWSDEAVRVSESFQQEDSLQGAIAAVVKATKFKALCRRTIRSHEKAILELKQDNDDGSESSDEAVSDTEEARKLKSDNLETPPKNSAITMARLKSIVSEFKAGTEPKNNYTLPPAVLSSLRSIGDPKPFRPSMQYKNASMVDDDVDDVEREDADTGKNRKKQGPKKKLKGPKVSKKFRRVRKALRKAKKSKHQPENEKIAAEASTPTSKKRSGGANDMPGSYVPGKFREARLEFIRGQMEKCSLPWKEACKLWLPSAERAALLQGMSASERSKRRF</sequence>
<feature type="region of interest" description="Disordered" evidence="1">
    <location>
        <begin position="61"/>
        <end position="101"/>
    </location>
</feature>
<comment type="caution">
    <text evidence="2">The sequence shown here is derived from an EMBL/GenBank/DDBJ whole genome shotgun (WGS) entry which is preliminary data.</text>
</comment>
<dbReference type="OrthoDB" id="431725at2759"/>
<proteinExistence type="predicted"/>
<feature type="compositionally biased region" description="Basic residues" evidence="1">
    <location>
        <begin position="171"/>
        <end position="204"/>
    </location>
</feature>